<evidence type="ECO:0000259" key="3">
    <source>
        <dbReference type="Pfam" id="PF13649"/>
    </source>
</evidence>
<dbReference type="SUPFAM" id="SSF53335">
    <property type="entry name" value="S-adenosyl-L-methionine-dependent methyltransferases"/>
    <property type="match status" value="1"/>
</dbReference>
<organism evidence="4 5">
    <name type="scientific">Legionella feeleii</name>
    <dbReference type="NCBI Taxonomy" id="453"/>
    <lineage>
        <taxon>Bacteria</taxon>
        <taxon>Pseudomonadati</taxon>
        <taxon>Pseudomonadota</taxon>
        <taxon>Gammaproteobacteria</taxon>
        <taxon>Legionellales</taxon>
        <taxon>Legionellaceae</taxon>
        <taxon>Legionella</taxon>
    </lineage>
</organism>
<dbReference type="GO" id="GO:0008168">
    <property type="term" value="F:methyltransferase activity"/>
    <property type="evidence" value="ECO:0007669"/>
    <property type="project" value="UniProtKB-KW"/>
</dbReference>
<dbReference type="Gene3D" id="3.40.50.150">
    <property type="entry name" value="Vaccinia Virus protein VP39"/>
    <property type="match status" value="1"/>
</dbReference>
<dbReference type="RefSeq" id="WP_115174863.1">
    <property type="nucleotide sequence ID" value="NZ_UGNY01000001.1"/>
</dbReference>
<proteinExistence type="predicted"/>
<dbReference type="PANTHER" id="PTHR43861:SF1">
    <property type="entry name" value="TRANS-ACONITATE 2-METHYLTRANSFERASE"/>
    <property type="match status" value="1"/>
</dbReference>
<protein>
    <submittedName>
        <fullName evidence="4">S-adenosyl-L-methionine-dependent methyltransferases</fullName>
    </submittedName>
</protein>
<dbReference type="Proteomes" id="UP000254033">
    <property type="component" value="Unassembled WGS sequence"/>
</dbReference>
<dbReference type="Pfam" id="PF13649">
    <property type="entry name" value="Methyltransf_25"/>
    <property type="match status" value="1"/>
</dbReference>
<dbReference type="EMBL" id="UGNY01000001">
    <property type="protein sequence ID" value="STX37931.1"/>
    <property type="molecule type" value="Genomic_DNA"/>
</dbReference>
<sequence length="219" mass="24711">MQPPWEKKLQVDTLVKETTRESYQSTAAAFARNVAELAPTGSIEKFINFLPPKAKIIDIGCGSGRDAQLFSTMGAEVLGIDFSSNLIDIAQQYAPLAQFHVMDMERMNFPEASFDGAWAACSLGHLPKKSLPGVLKKIHSLLAEHGYLYLALKKGSGEVLENDTRYGIDVKKFWAYYEEDELKDRLQKAHFEILDFATVAINHHYQTHPAFRVFCRKLK</sequence>
<dbReference type="GO" id="GO:0032259">
    <property type="term" value="P:methylation"/>
    <property type="evidence" value="ECO:0007669"/>
    <property type="project" value="UniProtKB-KW"/>
</dbReference>
<dbReference type="InterPro" id="IPR029063">
    <property type="entry name" value="SAM-dependent_MTases_sf"/>
</dbReference>
<reference evidence="4 5" key="1">
    <citation type="submission" date="2018-06" db="EMBL/GenBank/DDBJ databases">
        <authorList>
            <consortium name="Pathogen Informatics"/>
            <person name="Doyle S."/>
        </authorList>
    </citation>
    <scope>NUCLEOTIDE SEQUENCE [LARGE SCALE GENOMIC DNA]</scope>
    <source>
        <strain evidence="4 5">NCTC11978</strain>
    </source>
</reference>
<evidence type="ECO:0000313" key="5">
    <source>
        <dbReference type="Proteomes" id="UP000254033"/>
    </source>
</evidence>
<name>A0A378ITU8_9GAMM</name>
<accession>A0A378ITU8</accession>
<keyword evidence="1 4" id="KW-0489">Methyltransferase</keyword>
<dbReference type="InterPro" id="IPR041698">
    <property type="entry name" value="Methyltransf_25"/>
</dbReference>
<dbReference type="CDD" id="cd02440">
    <property type="entry name" value="AdoMet_MTases"/>
    <property type="match status" value="1"/>
</dbReference>
<gene>
    <name evidence="4" type="ORF">NCTC11978_01109</name>
</gene>
<evidence type="ECO:0000256" key="1">
    <source>
        <dbReference type="ARBA" id="ARBA00022603"/>
    </source>
</evidence>
<feature type="domain" description="Methyltransferase" evidence="3">
    <location>
        <begin position="56"/>
        <end position="146"/>
    </location>
</feature>
<dbReference type="PANTHER" id="PTHR43861">
    <property type="entry name" value="TRANS-ACONITATE 2-METHYLTRANSFERASE-RELATED"/>
    <property type="match status" value="1"/>
</dbReference>
<keyword evidence="2 4" id="KW-0808">Transferase</keyword>
<dbReference type="AlphaFoldDB" id="A0A378ITU8"/>
<evidence type="ECO:0000256" key="2">
    <source>
        <dbReference type="ARBA" id="ARBA00022679"/>
    </source>
</evidence>
<evidence type="ECO:0000313" key="4">
    <source>
        <dbReference type="EMBL" id="STX37931.1"/>
    </source>
</evidence>